<keyword evidence="5 8" id="KW-0732">Signal</keyword>
<gene>
    <name evidence="9" type="ORF">GSLYS_00008357001</name>
</gene>
<evidence type="ECO:0000313" key="10">
    <source>
        <dbReference type="Proteomes" id="UP001497497"/>
    </source>
</evidence>
<accession>A0AAV2HKJ8</accession>
<dbReference type="PRINTS" id="PR01011">
    <property type="entry name" value="GLUTPROXDASE"/>
</dbReference>
<evidence type="ECO:0000256" key="8">
    <source>
        <dbReference type="SAM" id="SignalP"/>
    </source>
</evidence>
<keyword evidence="10" id="KW-1185">Reference proteome</keyword>
<feature type="chain" id="PRO_5043506028" description="Glutathione peroxidase" evidence="8">
    <location>
        <begin position="22"/>
        <end position="248"/>
    </location>
</feature>
<protein>
    <recommendedName>
        <fullName evidence="7">Glutathione peroxidase</fullName>
    </recommendedName>
</protein>
<dbReference type="PANTHER" id="PTHR11592">
    <property type="entry name" value="GLUTATHIONE PEROXIDASE"/>
    <property type="match status" value="1"/>
</dbReference>
<dbReference type="Pfam" id="PF00255">
    <property type="entry name" value="GSHPx"/>
    <property type="match status" value="1"/>
</dbReference>
<evidence type="ECO:0000256" key="2">
    <source>
        <dbReference type="ARBA" id="ARBA00006926"/>
    </source>
</evidence>
<dbReference type="Proteomes" id="UP001497497">
    <property type="component" value="Unassembled WGS sequence"/>
</dbReference>
<dbReference type="InterPro" id="IPR036249">
    <property type="entry name" value="Thioredoxin-like_sf"/>
</dbReference>
<dbReference type="GO" id="GO:0004602">
    <property type="term" value="F:glutathione peroxidase activity"/>
    <property type="evidence" value="ECO:0007669"/>
    <property type="project" value="TreeGrafter"/>
</dbReference>
<evidence type="ECO:0000256" key="6">
    <source>
        <dbReference type="ARBA" id="ARBA00023002"/>
    </source>
</evidence>
<dbReference type="GO" id="GO:0005576">
    <property type="term" value="C:extracellular region"/>
    <property type="evidence" value="ECO:0007669"/>
    <property type="project" value="UniProtKB-SubCell"/>
</dbReference>
<comment type="subcellular location">
    <subcellularLocation>
        <location evidence="1">Secreted</location>
    </subcellularLocation>
</comment>
<dbReference type="PROSITE" id="PS51355">
    <property type="entry name" value="GLUTATHIONE_PEROXID_3"/>
    <property type="match status" value="1"/>
</dbReference>
<dbReference type="PANTHER" id="PTHR11592:SF88">
    <property type="entry name" value="GLUTATHIONE PEROXIDASE-RELATED"/>
    <property type="match status" value="1"/>
</dbReference>
<keyword evidence="3" id="KW-0964">Secreted</keyword>
<organism evidence="9 10">
    <name type="scientific">Lymnaea stagnalis</name>
    <name type="common">Great pond snail</name>
    <name type="synonym">Helix stagnalis</name>
    <dbReference type="NCBI Taxonomy" id="6523"/>
    <lineage>
        <taxon>Eukaryota</taxon>
        <taxon>Metazoa</taxon>
        <taxon>Spiralia</taxon>
        <taxon>Lophotrochozoa</taxon>
        <taxon>Mollusca</taxon>
        <taxon>Gastropoda</taxon>
        <taxon>Heterobranchia</taxon>
        <taxon>Euthyneura</taxon>
        <taxon>Panpulmonata</taxon>
        <taxon>Hygrophila</taxon>
        <taxon>Lymnaeoidea</taxon>
        <taxon>Lymnaeidae</taxon>
        <taxon>Lymnaea</taxon>
    </lineage>
</organism>
<reference evidence="9 10" key="1">
    <citation type="submission" date="2024-04" db="EMBL/GenBank/DDBJ databases">
        <authorList>
            <consortium name="Genoscope - CEA"/>
            <person name="William W."/>
        </authorList>
    </citation>
    <scope>NUCLEOTIDE SEQUENCE [LARGE SCALE GENOMIC DNA]</scope>
</reference>
<comment type="caution">
    <text evidence="9">The sequence shown here is derived from an EMBL/GenBank/DDBJ whole genome shotgun (WGS) entry which is preliminary data.</text>
</comment>
<comment type="similarity">
    <text evidence="2 7">Belongs to the glutathione peroxidase family.</text>
</comment>
<evidence type="ECO:0000313" key="9">
    <source>
        <dbReference type="EMBL" id="CAL1534397.1"/>
    </source>
</evidence>
<dbReference type="Gene3D" id="3.40.30.10">
    <property type="entry name" value="Glutaredoxin"/>
    <property type="match status" value="1"/>
</dbReference>
<keyword evidence="4 7" id="KW-0575">Peroxidase</keyword>
<sequence>MAMHVILKMALLSFLAVHVDSGRYYSICEPEPDTSILEYTVTDIHGKINKTVSSLTSGTYSLVINVASFCRLTLQYYELNEMLTDFPSDQFSVLAFPSDQFGHQEPGVNGTEILNCLRHVRPGNGFTPNPSLNLMLRGAVNGENEIPLYTYLKKSCPQPSLAKFKPRESFWDPIRVSDVTWNFEKILVSPEGRPLYRFSPQVGPLQIAPLINALRGSEQQAEQSENIAAILEQLETNTDKEIKLRHRG</sequence>
<feature type="signal peptide" evidence="8">
    <location>
        <begin position="1"/>
        <end position="21"/>
    </location>
</feature>
<dbReference type="EMBL" id="CAXITT010000170">
    <property type="protein sequence ID" value="CAL1534397.1"/>
    <property type="molecule type" value="Genomic_DNA"/>
</dbReference>
<dbReference type="SUPFAM" id="SSF52833">
    <property type="entry name" value="Thioredoxin-like"/>
    <property type="match status" value="1"/>
</dbReference>
<dbReference type="AlphaFoldDB" id="A0AAV2HKJ8"/>
<name>A0AAV2HKJ8_LYMST</name>
<keyword evidence="6 7" id="KW-0560">Oxidoreductase</keyword>
<evidence type="ECO:0000256" key="3">
    <source>
        <dbReference type="ARBA" id="ARBA00022525"/>
    </source>
</evidence>
<dbReference type="GO" id="GO:0006979">
    <property type="term" value="P:response to oxidative stress"/>
    <property type="evidence" value="ECO:0007669"/>
    <property type="project" value="InterPro"/>
</dbReference>
<evidence type="ECO:0000256" key="4">
    <source>
        <dbReference type="ARBA" id="ARBA00022559"/>
    </source>
</evidence>
<evidence type="ECO:0000256" key="7">
    <source>
        <dbReference type="RuleBase" id="RU000499"/>
    </source>
</evidence>
<dbReference type="InterPro" id="IPR000889">
    <property type="entry name" value="Glutathione_peroxidase"/>
</dbReference>
<proteinExistence type="inferred from homology"/>
<evidence type="ECO:0000256" key="5">
    <source>
        <dbReference type="ARBA" id="ARBA00022729"/>
    </source>
</evidence>
<evidence type="ECO:0000256" key="1">
    <source>
        <dbReference type="ARBA" id="ARBA00004613"/>
    </source>
</evidence>